<dbReference type="PANTHER" id="PTHR34047:SF8">
    <property type="entry name" value="PROTEIN YKFC"/>
    <property type="match status" value="1"/>
</dbReference>
<keyword evidence="2" id="KW-0808">Transferase</keyword>
<feature type="domain" description="Reverse transcriptase" evidence="1">
    <location>
        <begin position="62"/>
        <end position="290"/>
    </location>
</feature>
<dbReference type="SUPFAM" id="SSF56672">
    <property type="entry name" value="DNA/RNA polymerases"/>
    <property type="match status" value="1"/>
</dbReference>
<dbReference type="OrthoDB" id="146587at2157"/>
<dbReference type="Proteomes" id="UP000050360">
    <property type="component" value="Unassembled WGS sequence"/>
</dbReference>
<dbReference type="AlphaFoldDB" id="A0A0P8DZU5"/>
<dbReference type="GO" id="GO:0003964">
    <property type="term" value="F:RNA-directed DNA polymerase activity"/>
    <property type="evidence" value="ECO:0007669"/>
    <property type="project" value="UniProtKB-KW"/>
</dbReference>
<dbReference type="RefSeq" id="WP_096205775.1">
    <property type="nucleotide sequence ID" value="NZ_FZMP01000153.1"/>
</dbReference>
<reference evidence="2 4" key="1">
    <citation type="submission" date="2015-09" db="EMBL/GenBank/DDBJ databases">
        <title>A metagenomics-based metabolic model of nitrate-dependent anaerobic oxidation of methane by Methanoperedens-like archaea.</title>
        <authorList>
            <person name="Arshad A."/>
            <person name="Speth D.R."/>
            <person name="De Graaf R.M."/>
            <person name="Op Den Camp H.J."/>
            <person name="Jetten M.S."/>
            <person name="Welte C.U."/>
        </authorList>
    </citation>
    <scope>NUCLEOTIDE SEQUENCE [LARGE SCALE GENOMIC DNA]</scope>
</reference>
<dbReference type="EMBL" id="FZMP01000153">
    <property type="protein sequence ID" value="SNQ61131.1"/>
    <property type="molecule type" value="Genomic_DNA"/>
</dbReference>
<dbReference type="Pfam" id="PF08388">
    <property type="entry name" value="GIIM"/>
    <property type="match status" value="1"/>
</dbReference>
<evidence type="ECO:0000313" key="4">
    <source>
        <dbReference type="Proteomes" id="UP000050360"/>
    </source>
</evidence>
<evidence type="ECO:0000313" key="3">
    <source>
        <dbReference type="EMBL" id="SNQ61131.1"/>
    </source>
</evidence>
<reference evidence="3" key="3">
    <citation type="submission" date="2017-06" db="EMBL/GenBank/DDBJ databases">
        <authorList>
            <person name="Kim H.J."/>
            <person name="Triplett B.A."/>
        </authorList>
    </citation>
    <scope>NUCLEOTIDE SEQUENCE [LARGE SCALE GENOMIC DNA]</scope>
    <source>
        <strain evidence="3">Mnv1</strain>
    </source>
</reference>
<evidence type="ECO:0000313" key="2">
    <source>
        <dbReference type="EMBL" id="KPQ43428.1"/>
    </source>
</evidence>
<keyword evidence="5" id="KW-1185">Reference proteome</keyword>
<sequence>MKKWNEKYHAKFKKYSLGNQIWDKKNLENAWKQVRANRGSAGFDGVTIEEFEQNSQQNLAEIERQLKENSYVPQPVKRVLIPKDNGKMRQLGVPAVKDRVVQQALKNVLEPIFEKIFLPQSHGYRPDTGAHAAVRKAEAYINSGYHWLVDADIEGFFDHVDHKILMDLVCEQVSDGRVLTWIESILKSGIMNEGVFEESPEGTPQGGNLSPLLANIYLNHFDRRMGDYGYLLLRYADDIIIFCKYEWEAEDALKRAKEILERELKLKLSPEKTKIVHGNETGVEFLGFHFNGRWKKPRDKTVKKFKSEVKQRTRRQQPINLGTLIKLLNPNIRGWGNYFEGCTKKRIFKELDEYIADRLRCFKAKNRSNKVLWYSLPKSELAQMGLISLYRGIFG</sequence>
<dbReference type="InterPro" id="IPR043502">
    <property type="entry name" value="DNA/RNA_pol_sf"/>
</dbReference>
<organism evidence="2 4">
    <name type="scientific">Candidatus Methanoperedens nitratireducens</name>
    <dbReference type="NCBI Taxonomy" id="1392998"/>
    <lineage>
        <taxon>Archaea</taxon>
        <taxon>Methanobacteriati</taxon>
        <taxon>Methanobacteriota</taxon>
        <taxon>Stenosarchaea group</taxon>
        <taxon>Methanomicrobia</taxon>
        <taxon>Methanosarcinales</taxon>
        <taxon>ANME-2 cluster</taxon>
        <taxon>Candidatus Methanoperedentaceae</taxon>
        <taxon>Candidatus Methanoperedens</taxon>
    </lineage>
</organism>
<accession>A0A0P8DZU5</accession>
<dbReference type="Gene3D" id="3.30.70.270">
    <property type="match status" value="1"/>
</dbReference>
<dbReference type="PROSITE" id="PS50878">
    <property type="entry name" value="RT_POL"/>
    <property type="match status" value="1"/>
</dbReference>
<dbReference type="CDD" id="cd01651">
    <property type="entry name" value="RT_G2_intron"/>
    <property type="match status" value="1"/>
</dbReference>
<name>A0A0P8DZU5_9EURY</name>
<keyword evidence="2" id="KW-0548">Nucleotidyltransferase</keyword>
<evidence type="ECO:0000313" key="5">
    <source>
        <dbReference type="Proteomes" id="UP000218615"/>
    </source>
</evidence>
<accession>A0A284VPC7</accession>
<dbReference type="Proteomes" id="UP000218615">
    <property type="component" value="Unassembled WGS sequence"/>
</dbReference>
<gene>
    <name evidence="3" type="ORF">MNV_2360002</name>
    <name evidence="2" type="ORF">MPEBLZ_02012</name>
</gene>
<dbReference type="InterPro" id="IPR013597">
    <property type="entry name" value="Mat_intron_G2"/>
</dbReference>
<dbReference type="NCBIfam" id="TIGR04416">
    <property type="entry name" value="group_II_RT_mat"/>
    <property type="match status" value="1"/>
</dbReference>
<dbReference type="InterPro" id="IPR043128">
    <property type="entry name" value="Rev_trsase/Diguanyl_cyclase"/>
</dbReference>
<keyword evidence="2" id="KW-0695">RNA-directed DNA polymerase</keyword>
<dbReference type="Pfam" id="PF00078">
    <property type="entry name" value="RVT_1"/>
    <property type="match status" value="1"/>
</dbReference>
<dbReference type="InterPro" id="IPR000477">
    <property type="entry name" value="RT_dom"/>
</dbReference>
<proteinExistence type="predicted"/>
<protein>
    <submittedName>
        <fullName evidence="3">Prophage LambdaSa1 transcriptase/maturase family protein</fullName>
    </submittedName>
    <submittedName>
        <fullName evidence="2">Reverse transcriptase</fullName>
    </submittedName>
</protein>
<dbReference type="InterPro" id="IPR030931">
    <property type="entry name" value="Group_II_RT_mat"/>
</dbReference>
<dbReference type="PANTHER" id="PTHR34047">
    <property type="entry name" value="NUCLEAR INTRON MATURASE 1, MITOCHONDRIAL-RELATED"/>
    <property type="match status" value="1"/>
</dbReference>
<reference evidence="5" key="2">
    <citation type="submission" date="2017-06" db="EMBL/GenBank/DDBJ databases">
        <authorList>
            <person name="Cremers G."/>
        </authorList>
    </citation>
    <scope>NUCLEOTIDE SEQUENCE [LARGE SCALE GENOMIC DNA]</scope>
</reference>
<dbReference type="EMBL" id="LKCM01000147">
    <property type="protein sequence ID" value="KPQ43428.1"/>
    <property type="molecule type" value="Genomic_DNA"/>
</dbReference>
<evidence type="ECO:0000259" key="1">
    <source>
        <dbReference type="PROSITE" id="PS50878"/>
    </source>
</evidence>
<dbReference type="InterPro" id="IPR051083">
    <property type="entry name" value="GrpII_Intron_Splice-Mob/Def"/>
</dbReference>
<dbReference type="PATRIC" id="fig|1719120.3.peg.2196"/>